<feature type="region of interest" description="Disordered" evidence="1">
    <location>
        <begin position="242"/>
        <end position="261"/>
    </location>
</feature>
<gene>
    <name evidence="2" type="ORF">VLY81_11760</name>
</gene>
<keyword evidence="3" id="KW-1185">Reference proteome</keyword>
<name>A0ABZ1BNP0_9FIRM</name>
<reference evidence="3" key="1">
    <citation type="submission" date="2023-12" db="EMBL/GenBank/DDBJ databases">
        <title>Novel isolates from deep terrestrial aquifers shed light on the physiology and ecology of the class Limnochordia.</title>
        <authorList>
            <person name="Karnachuk O.V."/>
            <person name="Lukina A.P."/>
            <person name="Avakyan M.R."/>
            <person name="Kadnikov V."/>
            <person name="Begmatov S."/>
            <person name="Beletsky A.V."/>
            <person name="Mardanov A.V."/>
            <person name="Ravin N.V."/>
        </authorList>
    </citation>
    <scope>NUCLEOTIDE SEQUENCE [LARGE SCALE GENOMIC DNA]</scope>
    <source>
        <strain evidence="3">LN</strain>
    </source>
</reference>
<evidence type="ECO:0008006" key="4">
    <source>
        <dbReference type="Google" id="ProtNLM"/>
    </source>
</evidence>
<protein>
    <recommendedName>
        <fullName evidence="4">JAB domain-containing protein</fullName>
    </recommendedName>
</protein>
<proteinExistence type="predicted"/>
<evidence type="ECO:0000313" key="2">
    <source>
        <dbReference type="EMBL" id="WRP14090.1"/>
    </source>
</evidence>
<dbReference type="RefSeq" id="WP_324668382.1">
    <property type="nucleotide sequence ID" value="NZ_CP141614.1"/>
</dbReference>
<organism evidence="2 3">
    <name type="scientific">Geochorda subterranea</name>
    <dbReference type="NCBI Taxonomy" id="3109564"/>
    <lineage>
        <taxon>Bacteria</taxon>
        <taxon>Bacillati</taxon>
        <taxon>Bacillota</taxon>
        <taxon>Limnochordia</taxon>
        <taxon>Limnochordales</taxon>
        <taxon>Geochordaceae</taxon>
        <taxon>Geochorda</taxon>
    </lineage>
</organism>
<dbReference type="EMBL" id="CP141614">
    <property type="protein sequence ID" value="WRP14090.1"/>
    <property type="molecule type" value="Genomic_DNA"/>
</dbReference>
<evidence type="ECO:0000256" key="1">
    <source>
        <dbReference type="SAM" id="MobiDB-lite"/>
    </source>
</evidence>
<accession>A0ABZ1BNP0</accession>
<feature type="region of interest" description="Disordered" evidence="1">
    <location>
        <begin position="1"/>
        <end position="27"/>
    </location>
</feature>
<sequence length="266" mass="28828">MADRPDSPLVNPAGAGMAPSAEEPSAERARLIGQEAPDEALPRVYVARRVMEFIEGAARRAGADGAAGFLMGRALRNPRGRRFVLIDGCIEAPEVESAGRSVKLTPRAWKALRSAASSAFEGREVIGWFHARPGEPPHLSPYETFVQQTHFGAAWQVALVYDPDSGQHAWWGWHGEALERLGGFWLWETPSCRLMGATELQRLALFEPAQAATPPGVREAAAAAWQRGTWPTSRAAQVAARRRHQGRPVGPRWPLGGSASPGCCRA</sequence>
<dbReference type="Proteomes" id="UP001333102">
    <property type="component" value="Chromosome"/>
</dbReference>
<dbReference type="Gene3D" id="3.40.140.10">
    <property type="entry name" value="Cytidine Deaminase, domain 2"/>
    <property type="match status" value="1"/>
</dbReference>
<evidence type="ECO:0000313" key="3">
    <source>
        <dbReference type="Proteomes" id="UP001333102"/>
    </source>
</evidence>